<sequence length="64" mass="7341">MCSFKGLYSFSEATKLWGLKDSTLRKAVETGKLVADEDCKKFGRDWVVKETSMIREYGDLKTNE</sequence>
<accession>A0ABY8R9Q4</accession>
<keyword evidence="3" id="KW-1185">Reference proteome</keyword>
<name>A0ABY8R9Q4_PARBF</name>
<evidence type="ECO:0000313" key="2">
    <source>
        <dbReference type="EMBL" id="WGX77388.1"/>
    </source>
</evidence>
<gene>
    <name evidence="2" type="ORF">QJS64_19160</name>
</gene>
<geneLocation type="plasmid" evidence="2 3">
    <name>unnamed1</name>
</geneLocation>
<evidence type="ECO:0000259" key="1">
    <source>
        <dbReference type="Pfam" id="PF20038"/>
    </source>
</evidence>
<reference evidence="2 3" key="1">
    <citation type="submission" date="2023-04" db="EMBL/GenBank/DDBJ databases">
        <title>Bacteria Genome Submission.</title>
        <authorList>
            <person name="Isaac P."/>
        </authorList>
    </citation>
    <scope>NUCLEOTIDE SEQUENCE [LARGE SCALE GENOMIC DNA]</scope>
    <source>
        <strain evidence="2 3">SampleS7P1</strain>
        <plasmid evidence="2 3">unnamed1</plasmid>
    </source>
</reference>
<organism evidence="2 3">
    <name type="scientific">Paraclostridium bifermentans</name>
    <name type="common">Clostridium bifermentans</name>
    <dbReference type="NCBI Taxonomy" id="1490"/>
    <lineage>
        <taxon>Bacteria</taxon>
        <taxon>Bacillati</taxon>
        <taxon>Bacillota</taxon>
        <taxon>Clostridia</taxon>
        <taxon>Peptostreptococcales</taxon>
        <taxon>Peptostreptococcaceae</taxon>
        <taxon>Paraclostridium</taxon>
    </lineage>
</organism>
<dbReference type="Proteomes" id="UP001239169">
    <property type="component" value="Plasmid unnamed1"/>
</dbReference>
<proteinExistence type="predicted"/>
<keyword evidence="2" id="KW-0614">Plasmid</keyword>
<feature type="domain" description="Helix-turn-helix" evidence="1">
    <location>
        <begin position="4"/>
        <end position="61"/>
    </location>
</feature>
<dbReference type="InterPro" id="IPR045403">
    <property type="entry name" value="HTH_59_Firmicutes_type"/>
</dbReference>
<dbReference type="EMBL" id="CP124686">
    <property type="protein sequence ID" value="WGX77388.1"/>
    <property type="molecule type" value="Genomic_DNA"/>
</dbReference>
<evidence type="ECO:0000313" key="3">
    <source>
        <dbReference type="Proteomes" id="UP001239169"/>
    </source>
</evidence>
<dbReference type="Pfam" id="PF20038">
    <property type="entry name" value="HTH_59"/>
    <property type="match status" value="1"/>
</dbReference>
<protein>
    <submittedName>
        <fullName evidence="2">Helix-turn-helix domain-containing protein</fullName>
    </submittedName>
</protein>